<evidence type="ECO:0000313" key="1">
    <source>
        <dbReference type="EMBL" id="CAG6614783.1"/>
    </source>
</evidence>
<name>A0A8D8PVF8_9HEMI</name>
<sequence>MGCYKKFKVSTFLFLTPSLGIRFFISKYIFPLCLSRDDRLSSLVVVVVHEFFQCILDARIFKISTDFKIFKVYAVCRWNVELNLLFADCFSSSSAVLPSFLVTQVLWYSDIVLQT</sequence>
<organism evidence="1">
    <name type="scientific">Cacopsylla melanoneura</name>
    <dbReference type="NCBI Taxonomy" id="428564"/>
    <lineage>
        <taxon>Eukaryota</taxon>
        <taxon>Metazoa</taxon>
        <taxon>Ecdysozoa</taxon>
        <taxon>Arthropoda</taxon>
        <taxon>Hexapoda</taxon>
        <taxon>Insecta</taxon>
        <taxon>Pterygota</taxon>
        <taxon>Neoptera</taxon>
        <taxon>Paraneoptera</taxon>
        <taxon>Hemiptera</taxon>
        <taxon>Sternorrhyncha</taxon>
        <taxon>Psylloidea</taxon>
        <taxon>Psyllidae</taxon>
        <taxon>Psyllinae</taxon>
        <taxon>Cacopsylla</taxon>
    </lineage>
</organism>
<dbReference type="EMBL" id="HBUF01031246">
    <property type="protein sequence ID" value="CAG6614783.1"/>
    <property type="molecule type" value="Transcribed_RNA"/>
</dbReference>
<protein>
    <submittedName>
        <fullName evidence="1">Uncharacterized protein</fullName>
    </submittedName>
</protein>
<accession>A0A8D8PVF8</accession>
<reference evidence="1" key="1">
    <citation type="submission" date="2021-05" db="EMBL/GenBank/DDBJ databases">
        <authorList>
            <person name="Alioto T."/>
            <person name="Alioto T."/>
            <person name="Gomez Garrido J."/>
        </authorList>
    </citation>
    <scope>NUCLEOTIDE SEQUENCE</scope>
</reference>
<dbReference type="AlphaFoldDB" id="A0A8D8PVF8"/>
<proteinExistence type="predicted"/>